<evidence type="ECO:0000256" key="3">
    <source>
        <dbReference type="ARBA" id="ARBA00009995"/>
    </source>
</evidence>
<dbReference type="KEGG" id="acep:105622512"/>
<feature type="signal peptide" evidence="9">
    <location>
        <begin position="1"/>
        <end position="19"/>
    </location>
</feature>
<dbReference type="PROSITE" id="PS00133">
    <property type="entry name" value="CARBOXYPEPT_ZN_2"/>
    <property type="match status" value="1"/>
</dbReference>
<organism evidence="10 11">
    <name type="scientific">Atta cephalotes</name>
    <name type="common">Leafcutter ant</name>
    <dbReference type="NCBI Taxonomy" id="12957"/>
    <lineage>
        <taxon>Eukaryota</taxon>
        <taxon>Metazoa</taxon>
        <taxon>Ecdysozoa</taxon>
        <taxon>Arthropoda</taxon>
        <taxon>Hexapoda</taxon>
        <taxon>Insecta</taxon>
        <taxon>Pterygota</taxon>
        <taxon>Neoptera</taxon>
        <taxon>Endopterygota</taxon>
        <taxon>Hymenoptera</taxon>
        <taxon>Apocrita</taxon>
        <taxon>Aculeata</taxon>
        <taxon>Formicoidea</taxon>
        <taxon>Formicidae</taxon>
        <taxon>Myrmicinae</taxon>
        <taxon>Atta</taxon>
    </lineage>
</organism>
<keyword evidence="4 8" id="KW-0328">Glycosyltransferase</keyword>
<feature type="chain" id="PRO_5007360028" description="UDP-glucuronosyltransferase" evidence="9">
    <location>
        <begin position="20"/>
        <end position="520"/>
    </location>
</feature>
<dbReference type="GO" id="GO:0016020">
    <property type="term" value="C:membrane"/>
    <property type="evidence" value="ECO:0007669"/>
    <property type="project" value="UniProtKB-SubCell"/>
</dbReference>
<dbReference type="EC" id="2.4.1.17" evidence="9"/>
<dbReference type="InterPro" id="IPR002213">
    <property type="entry name" value="UDP_glucos_trans"/>
</dbReference>
<name>A0A158NP59_ATTCE</name>
<evidence type="ECO:0000256" key="2">
    <source>
        <dbReference type="ARBA" id="ARBA00005988"/>
    </source>
</evidence>
<evidence type="ECO:0000313" key="10">
    <source>
        <dbReference type="EnsemblMetazoa" id="XP_012059317.1"/>
    </source>
</evidence>
<dbReference type="EMBL" id="ADTU01022252">
    <property type="status" value="NOT_ANNOTATED_CDS"/>
    <property type="molecule type" value="Genomic_DNA"/>
</dbReference>
<dbReference type="EnsemblMetazoa" id="XM_012203927.1">
    <property type="protein sequence ID" value="XP_012059317.1"/>
    <property type="gene ID" value="LOC105622512"/>
</dbReference>
<dbReference type="PROSITE" id="PS00375">
    <property type="entry name" value="UDPGT"/>
    <property type="match status" value="1"/>
</dbReference>
<dbReference type="InParanoid" id="A0A158NP59"/>
<evidence type="ECO:0000256" key="4">
    <source>
        <dbReference type="ARBA" id="ARBA00022676"/>
    </source>
</evidence>
<keyword evidence="9" id="KW-0732">Signal</keyword>
<dbReference type="InterPro" id="IPR035595">
    <property type="entry name" value="UDP_glycos_trans_CS"/>
</dbReference>
<feature type="transmembrane region" description="Helical" evidence="9">
    <location>
        <begin position="472"/>
        <end position="499"/>
    </location>
</feature>
<keyword evidence="7" id="KW-0862">Zinc</keyword>
<dbReference type="GO" id="GO:0046872">
    <property type="term" value="F:metal ion binding"/>
    <property type="evidence" value="ECO:0007669"/>
    <property type="project" value="UniProtKB-KW"/>
</dbReference>
<comment type="similarity">
    <text evidence="3 8">Belongs to the UDP-glycosyltransferase family.</text>
</comment>
<keyword evidence="9" id="KW-0812">Transmembrane</keyword>
<dbReference type="InterPro" id="IPR057247">
    <property type="entry name" value="CARBOXYPEPT_ZN_2"/>
</dbReference>
<comment type="subcellular location">
    <subcellularLocation>
        <location evidence="9">Membrane</location>
        <topology evidence="9">Single-pass membrane protein</topology>
    </subcellularLocation>
</comment>
<sequence length="520" mass="59638">MRILLVIFHLLFCLSICHGYRLLGIFPFHGKSHFVMIEQLMKGLARKGHQVDIISKFPLKKPYPNYTDIVILPTDVHLVNNVTYETMQQLITSNPINAVSTWAGNELCKFLGNPEIKELSKSKDPPYDAVFIEIFGAQCYSVIAYMLKVPLIGISTTSLYPWLYDMIAQPESLAFVPNNVINLAEPMNFWQRLYNVVHTFYDKWYFNYLTTQEQDRIIRKHFGPNIPSVRELEKKMSLVLINSHIALNGIQPRTAAAVDVGGIHVQDENETLQPELEKWMNDSKDGFIYFTFGSMVMIETFPYEFLRALYASLGKIAPMRVIMKIPKPEKLPAGLPENIYISPWMPQIKILKHPNIKAFITHGGLMGTLEAIICGVPMIGIPLFADQFSNIDRYVAKNIALRLDVNTITEKSFDAALNAILRDPLYRENARKLSQRFFDQPLNAVDTANYWVEYVIKYGENCLRSPALNLTWWQLSLLDVIGFLLFCITIIVTIVIFIVRFVKEMLNGNYNSLSYSKKIN</sequence>
<evidence type="ECO:0000256" key="7">
    <source>
        <dbReference type="ARBA" id="ARBA00022833"/>
    </source>
</evidence>
<dbReference type="CDD" id="cd03784">
    <property type="entry name" value="GT1_Gtf-like"/>
    <property type="match status" value="1"/>
</dbReference>
<evidence type="ECO:0000256" key="5">
    <source>
        <dbReference type="ARBA" id="ARBA00022679"/>
    </source>
</evidence>
<dbReference type="InterPro" id="IPR050271">
    <property type="entry name" value="UDP-glycosyltransferase"/>
</dbReference>
<dbReference type="GO" id="GO:0015020">
    <property type="term" value="F:glucuronosyltransferase activity"/>
    <property type="evidence" value="ECO:0007669"/>
    <property type="project" value="UniProtKB-EC"/>
</dbReference>
<dbReference type="PANTHER" id="PTHR48043:SF145">
    <property type="entry name" value="FI06409P-RELATED"/>
    <property type="match status" value="1"/>
</dbReference>
<dbReference type="Gene3D" id="3.40.50.2000">
    <property type="entry name" value="Glycogen Phosphorylase B"/>
    <property type="match status" value="1"/>
</dbReference>
<dbReference type="OrthoDB" id="5835829at2759"/>
<evidence type="ECO:0000256" key="8">
    <source>
        <dbReference type="RuleBase" id="RU003718"/>
    </source>
</evidence>
<dbReference type="AlphaFoldDB" id="A0A158NP59"/>
<keyword evidence="6" id="KW-0479">Metal-binding</keyword>
<keyword evidence="11" id="KW-1185">Reference proteome</keyword>
<gene>
    <name evidence="10" type="primary">105622512</name>
</gene>
<keyword evidence="9" id="KW-1133">Transmembrane helix</keyword>
<dbReference type="STRING" id="12957.A0A158NP59"/>
<comment type="cofactor">
    <cofactor evidence="1">
        <name>Zn(2+)</name>
        <dbReference type="ChEBI" id="CHEBI:29105"/>
    </cofactor>
</comment>
<comment type="catalytic activity">
    <reaction evidence="9">
        <text>glucuronate acceptor + UDP-alpha-D-glucuronate = acceptor beta-D-glucuronoside + UDP + H(+)</text>
        <dbReference type="Rhea" id="RHEA:21032"/>
        <dbReference type="ChEBI" id="CHEBI:15378"/>
        <dbReference type="ChEBI" id="CHEBI:58052"/>
        <dbReference type="ChEBI" id="CHEBI:58223"/>
        <dbReference type="ChEBI" id="CHEBI:132367"/>
        <dbReference type="ChEBI" id="CHEBI:132368"/>
        <dbReference type="EC" id="2.4.1.17"/>
    </reaction>
</comment>
<dbReference type="PANTHER" id="PTHR48043">
    <property type="entry name" value="EG:EG0003.4 PROTEIN-RELATED"/>
    <property type="match status" value="1"/>
</dbReference>
<dbReference type="Proteomes" id="UP000005205">
    <property type="component" value="Unassembled WGS sequence"/>
</dbReference>
<keyword evidence="5 8" id="KW-0808">Transferase</keyword>
<accession>A0A158NP59</accession>
<dbReference type="EMBL" id="ADTU01022253">
    <property type="status" value="NOT_ANNOTATED_CDS"/>
    <property type="molecule type" value="Genomic_DNA"/>
</dbReference>
<evidence type="ECO:0000256" key="6">
    <source>
        <dbReference type="ARBA" id="ARBA00022723"/>
    </source>
</evidence>
<dbReference type="Pfam" id="PF00201">
    <property type="entry name" value="UDPGT"/>
    <property type="match status" value="1"/>
</dbReference>
<proteinExistence type="inferred from homology"/>
<reference evidence="11" key="1">
    <citation type="journal article" date="2011" name="PLoS Genet.">
        <title>The genome sequence of the leaf-cutter ant Atta cephalotes reveals insights into its obligate symbiotic lifestyle.</title>
        <authorList>
            <person name="Suen G."/>
            <person name="Teiling C."/>
            <person name="Li L."/>
            <person name="Holt C."/>
            <person name="Abouheif E."/>
            <person name="Bornberg-Bauer E."/>
            <person name="Bouffard P."/>
            <person name="Caldera E.J."/>
            <person name="Cash E."/>
            <person name="Cavanaugh A."/>
            <person name="Denas O."/>
            <person name="Elhaik E."/>
            <person name="Fave M.J."/>
            <person name="Gadau J."/>
            <person name="Gibson J.D."/>
            <person name="Graur D."/>
            <person name="Grubbs K.J."/>
            <person name="Hagen D.E."/>
            <person name="Harkins T.T."/>
            <person name="Helmkampf M."/>
            <person name="Hu H."/>
            <person name="Johnson B.R."/>
            <person name="Kim J."/>
            <person name="Marsh S.E."/>
            <person name="Moeller J.A."/>
            <person name="Munoz-Torres M.C."/>
            <person name="Murphy M.C."/>
            <person name="Naughton M.C."/>
            <person name="Nigam S."/>
            <person name="Overson R."/>
            <person name="Rajakumar R."/>
            <person name="Reese J.T."/>
            <person name="Scott J.J."/>
            <person name="Smith C.R."/>
            <person name="Tao S."/>
            <person name="Tsutsui N.D."/>
            <person name="Viljakainen L."/>
            <person name="Wissler L."/>
            <person name="Yandell M.D."/>
            <person name="Zimmer F."/>
            <person name="Taylor J."/>
            <person name="Slater S.C."/>
            <person name="Clifton S.W."/>
            <person name="Warren W.C."/>
            <person name="Elsik C.G."/>
            <person name="Smith C.D."/>
            <person name="Weinstock G.M."/>
            <person name="Gerardo N.M."/>
            <person name="Currie C.R."/>
        </authorList>
    </citation>
    <scope>NUCLEOTIDE SEQUENCE [LARGE SCALE GENOMIC DNA]</scope>
</reference>
<dbReference type="eggNOG" id="KOG1192">
    <property type="taxonomic scope" value="Eukaryota"/>
</dbReference>
<protein>
    <recommendedName>
        <fullName evidence="9">UDP-glucuronosyltransferase</fullName>
        <ecNumber evidence="9">2.4.1.17</ecNumber>
    </recommendedName>
</protein>
<keyword evidence="9" id="KW-0472">Membrane</keyword>
<comment type="similarity">
    <text evidence="2">Belongs to the peptidase M14 family.</text>
</comment>
<reference evidence="10" key="2">
    <citation type="submission" date="2016-04" db="UniProtKB">
        <authorList>
            <consortium name="EnsemblMetazoa"/>
        </authorList>
    </citation>
    <scope>IDENTIFICATION</scope>
</reference>
<evidence type="ECO:0000256" key="9">
    <source>
        <dbReference type="RuleBase" id="RU362059"/>
    </source>
</evidence>
<evidence type="ECO:0000256" key="1">
    <source>
        <dbReference type="ARBA" id="ARBA00001947"/>
    </source>
</evidence>
<dbReference type="FunCoup" id="A0A158NP59">
    <property type="interactions" value="239"/>
</dbReference>
<evidence type="ECO:0000313" key="11">
    <source>
        <dbReference type="Proteomes" id="UP000005205"/>
    </source>
</evidence>
<dbReference type="SUPFAM" id="SSF53756">
    <property type="entry name" value="UDP-Glycosyltransferase/glycogen phosphorylase"/>
    <property type="match status" value="1"/>
</dbReference>
<dbReference type="FunFam" id="3.40.50.2000:FF:000050">
    <property type="entry name" value="UDP-glucuronosyltransferase"/>
    <property type="match status" value="1"/>
</dbReference>